<dbReference type="RefSeq" id="WP_089007129.1">
    <property type="nucleotide sequence ID" value="NZ_LT607411.1"/>
</dbReference>
<feature type="transmembrane region" description="Helical" evidence="1">
    <location>
        <begin position="106"/>
        <end position="123"/>
    </location>
</feature>
<keyword evidence="1" id="KW-1133">Transmembrane helix</keyword>
<keyword evidence="3" id="KW-1185">Reference proteome</keyword>
<keyword evidence="1" id="KW-0472">Membrane</keyword>
<dbReference type="Proteomes" id="UP000198242">
    <property type="component" value="Chromosome I"/>
</dbReference>
<sequence length="129" mass="13635">MTTTVTAPSRNIALISARVIAGLLGSVQLAGAAFFLLIAPEAGVWLGLWIDVPIVALTLSAIFLKLGVAFLPGLSAARRIAMGFVAFPLGIAVTLVKITAYHEPEGVTFVVIDTVLLLLVLLARRSERR</sequence>
<protein>
    <recommendedName>
        <fullName evidence="4">DoxX-like family protein</fullName>
    </recommendedName>
</protein>
<keyword evidence="1" id="KW-0812">Transmembrane</keyword>
<evidence type="ECO:0000313" key="3">
    <source>
        <dbReference type="Proteomes" id="UP000198242"/>
    </source>
</evidence>
<evidence type="ECO:0000313" key="2">
    <source>
        <dbReference type="EMBL" id="SCF09062.1"/>
    </source>
</evidence>
<dbReference type="EMBL" id="LT607411">
    <property type="protein sequence ID" value="SCF09062.1"/>
    <property type="molecule type" value="Genomic_DNA"/>
</dbReference>
<dbReference type="AlphaFoldDB" id="A0A1C4XL46"/>
<feature type="transmembrane region" description="Helical" evidence="1">
    <location>
        <begin position="80"/>
        <end position="100"/>
    </location>
</feature>
<gene>
    <name evidence="2" type="ORF">GA0074695_3401</name>
</gene>
<proteinExistence type="predicted"/>
<evidence type="ECO:0000256" key="1">
    <source>
        <dbReference type="SAM" id="Phobius"/>
    </source>
</evidence>
<name>A0A1C4XL46_MICVI</name>
<feature type="transmembrane region" description="Helical" evidence="1">
    <location>
        <begin position="44"/>
        <end position="68"/>
    </location>
</feature>
<organism evidence="2 3">
    <name type="scientific">Micromonospora viridifaciens</name>
    <dbReference type="NCBI Taxonomy" id="1881"/>
    <lineage>
        <taxon>Bacteria</taxon>
        <taxon>Bacillati</taxon>
        <taxon>Actinomycetota</taxon>
        <taxon>Actinomycetes</taxon>
        <taxon>Micromonosporales</taxon>
        <taxon>Micromonosporaceae</taxon>
        <taxon>Micromonospora</taxon>
    </lineage>
</organism>
<feature type="transmembrane region" description="Helical" evidence="1">
    <location>
        <begin position="12"/>
        <end position="38"/>
    </location>
</feature>
<accession>A0A1C4XL46</accession>
<evidence type="ECO:0008006" key="4">
    <source>
        <dbReference type="Google" id="ProtNLM"/>
    </source>
</evidence>
<reference evidence="3" key="1">
    <citation type="submission" date="2016-06" db="EMBL/GenBank/DDBJ databases">
        <authorList>
            <person name="Varghese N."/>
            <person name="Submissions Spin"/>
        </authorList>
    </citation>
    <scope>NUCLEOTIDE SEQUENCE [LARGE SCALE GENOMIC DNA]</scope>
    <source>
        <strain evidence="3">DSM 43909</strain>
    </source>
</reference>